<evidence type="ECO:0000256" key="1">
    <source>
        <dbReference type="SAM" id="Phobius"/>
    </source>
</evidence>
<keyword evidence="1" id="KW-0812">Transmembrane</keyword>
<dbReference type="AlphaFoldDB" id="A0A7S4UR50"/>
<protein>
    <submittedName>
        <fullName evidence="2">Uncharacterized protein</fullName>
    </submittedName>
</protein>
<keyword evidence="1" id="KW-1133">Transmembrane helix</keyword>
<accession>A0A7S4UR50</accession>
<feature type="transmembrane region" description="Helical" evidence="1">
    <location>
        <begin position="129"/>
        <end position="162"/>
    </location>
</feature>
<sequence>MLAPLRGYNFSMFPTSPPVALIILLMPVATSFVPLRQQCVTSSKGDLRNPKFNLLPQPRGNIPRPSLLFYSKKANDPETNWDDTTASIYNMEKEVLASTNARLDVKRVTDAFLEEPSTKNSSEQQYTDMMIALAAATVSAFAANLMLHSWFISAAVFVFAFVVASSDPLDEEGIAGSLARIVGRTTLKSIDTATPKVRAVARAAVFGEEELASLMGRLSELERENAELRLWVQRRKAVDDSFLLPGNVSSTGLDTDTLSSEEISNMEKVVLASTQERLDMKRVAELLLERESNYSEQWDNIETTSVPPSTGSIALAAAIVTALATDLFSHSWSISFIIFVLAFVIASGDPLDEEGIAGSIARIVGRTTLKSIDVAKPKIRAVARAAVIGEAELASLMTNLGALEQENYDLRSSVQSYLREDDYFRSSVQSYSIEDDGVNQREEYKSWWN</sequence>
<dbReference type="EMBL" id="HBNS01014327">
    <property type="protein sequence ID" value="CAE4600775.1"/>
    <property type="molecule type" value="Transcribed_RNA"/>
</dbReference>
<organism evidence="2">
    <name type="scientific">Ditylum brightwellii</name>
    <dbReference type="NCBI Taxonomy" id="49249"/>
    <lineage>
        <taxon>Eukaryota</taxon>
        <taxon>Sar</taxon>
        <taxon>Stramenopiles</taxon>
        <taxon>Ochrophyta</taxon>
        <taxon>Bacillariophyta</taxon>
        <taxon>Mediophyceae</taxon>
        <taxon>Lithodesmiophycidae</taxon>
        <taxon>Lithodesmiales</taxon>
        <taxon>Lithodesmiaceae</taxon>
        <taxon>Ditylum</taxon>
    </lineage>
</organism>
<gene>
    <name evidence="2" type="ORF">DBRI00130_LOCUS11536</name>
</gene>
<proteinExistence type="predicted"/>
<name>A0A7S4UR50_9STRA</name>
<evidence type="ECO:0000313" key="2">
    <source>
        <dbReference type="EMBL" id="CAE4600775.1"/>
    </source>
</evidence>
<reference evidence="2" key="1">
    <citation type="submission" date="2021-01" db="EMBL/GenBank/DDBJ databases">
        <authorList>
            <person name="Corre E."/>
            <person name="Pelletier E."/>
            <person name="Niang G."/>
            <person name="Scheremetjew M."/>
            <person name="Finn R."/>
            <person name="Kale V."/>
            <person name="Holt S."/>
            <person name="Cochrane G."/>
            <person name="Meng A."/>
            <person name="Brown T."/>
            <person name="Cohen L."/>
        </authorList>
    </citation>
    <scope>NUCLEOTIDE SEQUENCE</scope>
    <source>
        <strain evidence="2">GSO104</strain>
    </source>
</reference>
<feature type="transmembrane region" description="Helical" evidence="1">
    <location>
        <begin position="15"/>
        <end position="35"/>
    </location>
</feature>
<keyword evidence="1" id="KW-0472">Membrane</keyword>